<evidence type="ECO:0000256" key="1">
    <source>
        <dbReference type="ARBA" id="ARBA00004613"/>
    </source>
</evidence>
<proteinExistence type="inferred from homology"/>
<evidence type="ECO:0000256" key="6">
    <source>
        <dbReference type="ARBA" id="ARBA00023157"/>
    </source>
</evidence>
<keyword evidence="5 7" id="KW-0732">Signal</keyword>
<dbReference type="GO" id="GO:0005576">
    <property type="term" value="C:extracellular region"/>
    <property type="evidence" value="ECO:0007669"/>
    <property type="project" value="UniProtKB-SubCell"/>
</dbReference>
<dbReference type="Proteomes" id="UP000826271">
    <property type="component" value="Unassembled WGS sequence"/>
</dbReference>
<dbReference type="AlphaFoldDB" id="A0AAV6WB47"/>
<dbReference type="Pfam" id="PF05498">
    <property type="entry name" value="RALF"/>
    <property type="match status" value="1"/>
</dbReference>
<comment type="caution">
    <text evidence="8">The sequence shown here is derived from an EMBL/GenBank/DDBJ whole genome shotgun (WGS) entry which is preliminary data.</text>
</comment>
<organism evidence="8 9">
    <name type="scientific">Buddleja alternifolia</name>
    <dbReference type="NCBI Taxonomy" id="168488"/>
    <lineage>
        <taxon>Eukaryota</taxon>
        <taxon>Viridiplantae</taxon>
        <taxon>Streptophyta</taxon>
        <taxon>Embryophyta</taxon>
        <taxon>Tracheophyta</taxon>
        <taxon>Spermatophyta</taxon>
        <taxon>Magnoliopsida</taxon>
        <taxon>eudicotyledons</taxon>
        <taxon>Gunneridae</taxon>
        <taxon>Pentapetalae</taxon>
        <taxon>asterids</taxon>
        <taxon>lamiids</taxon>
        <taxon>Lamiales</taxon>
        <taxon>Scrophulariaceae</taxon>
        <taxon>Buddlejeae</taxon>
        <taxon>Buddleja</taxon>
    </lineage>
</organism>
<dbReference type="GO" id="GO:0005179">
    <property type="term" value="F:hormone activity"/>
    <property type="evidence" value="ECO:0007669"/>
    <property type="project" value="UniProtKB-KW"/>
</dbReference>
<keyword evidence="3" id="KW-0964">Secreted</keyword>
<evidence type="ECO:0000256" key="3">
    <source>
        <dbReference type="ARBA" id="ARBA00022525"/>
    </source>
</evidence>
<comment type="similarity">
    <text evidence="2">Belongs to the plant rapid alkalinization factor (RALF) family.</text>
</comment>
<accession>A0AAV6WB47</accession>
<feature type="chain" id="PRO_5043439962" evidence="7">
    <location>
        <begin position="22"/>
        <end position="108"/>
    </location>
</feature>
<feature type="signal peptide" evidence="7">
    <location>
        <begin position="1"/>
        <end position="21"/>
    </location>
</feature>
<evidence type="ECO:0000313" key="8">
    <source>
        <dbReference type="EMBL" id="KAG8364924.1"/>
    </source>
</evidence>
<sequence>MAFRAGLIFVVVALAATAAMALSSEHTFSFRLGVEPDGHGLVADAMDQLDEEMMMESDIVRRQLAQSRYISYGAMARVLIQILWRDDVYRNLAAAVRTIHKSCRDSKF</sequence>
<reference evidence="8" key="1">
    <citation type="submission" date="2019-10" db="EMBL/GenBank/DDBJ databases">
        <authorList>
            <person name="Zhang R."/>
            <person name="Pan Y."/>
            <person name="Wang J."/>
            <person name="Ma R."/>
            <person name="Yu S."/>
        </authorList>
    </citation>
    <scope>NUCLEOTIDE SEQUENCE</scope>
    <source>
        <strain evidence="8">LA-IB0</strain>
        <tissue evidence="8">Leaf</tissue>
    </source>
</reference>
<keyword evidence="6" id="KW-1015">Disulfide bond</keyword>
<evidence type="ECO:0000256" key="5">
    <source>
        <dbReference type="ARBA" id="ARBA00022729"/>
    </source>
</evidence>
<protein>
    <submittedName>
        <fullName evidence="8">Uncharacterized protein</fullName>
    </submittedName>
</protein>
<evidence type="ECO:0000313" key="9">
    <source>
        <dbReference type="Proteomes" id="UP000826271"/>
    </source>
</evidence>
<dbReference type="EMBL" id="WHWC01000018">
    <property type="protein sequence ID" value="KAG8364924.1"/>
    <property type="molecule type" value="Genomic_DNA"/>
</dbReference>
<evidence type="ECO:0000256" key="2">
    <source>
        <dbReference type="ARBA" id="ARBA00009178"/>
    </source>
</evidence>
<evidence type="ECO:0000256" key="4">
    <source>
        <dbReference type="ARBA" id="ARBA00022702"/>
    </source>
</evidence>
<keyword evidence="9" id="KW-1185">Reference proteome</keyword>
<dbReference type="InterPro" id="IPR008801">
    <property type="entry name" value="RALF"/>
</dbReference>
<keyword evidence="4" id="KW-0372">Hormone</keyword>
<gene>
    <name evidence="8" type="ORF">BUALT_Bualt18G0049300</name>
</gene>
<evidence type="ECO:0000256" key="7">
    <source>
        <dbReference type="SAM" id="SignalP"/>
    </source>
</evidence>
<name>A0AAV6WB47_9LAMI</name>
<comment type="subcellular location">
    <subcellularLocation>
        <location evidence="1">Secreted</location>
    </subcellularLocation>
</comment>